<reference evidence="1 2" key="1">
    <citation type="submission" date="2022-03" db="EMBL/GenBank/DDBJ databases">
        <authorList>
            <person name="Macdonald S."/>
            <person name="Ahmed S."/>
            <person name="Newling K."/>
        </authorList>
    </citation>
    <scope>NUCLEOTIDE SEQUENCE [LARGE SCALE GENOMIC DNA]</scope>
</reference>
<evidence type="ECO:0000313" key="1">
    <source>
        <dbReference type="EMBL" id="CAH8388212.1"/>
    </source>
</evidence>
<name>A0ABC8LX28_ERUVS</name>
<sequence length="197" mass="22387">MQTPITTYLVLDNLLLKTALGLFLKMETLVRLLECVWEKTMNFEWCFDENPADQGETARSWGSHSSGLNISTSLDVEGPRTPPITLSSDEDVGVMLSVRWYMAEAVLYVTSGPQLVAKYNFLHRSPFTICDKTFLGEGITEEQHQQAIRELVCGQPIVCSKNMLEIMFSEPQLLIVYRVALEIEMIYAPSHAERDEY</sequence>
<comment type="caution">
    <text evidence="1">The sequence shown here is derived from an EMBL/GenBank/DDBJ whole genome shotgun (WGS) entry which is preliminary data.</text>
</comment>
<dbReference type="EMBL" id="CAKOAT010786265">
    <property type="protein sequence ID" value="CAH8388212.1"/>
    <property type="molecule type" value="Genomic_DNA"/>
</dbReference>
<organism evidence="1 2">
    <name type="scientific">Eruca vesicaria subsp. sativa</name>
    <name type="common">Garden rocket</name>
    <name type="synonym">Eruca sativa</name>
    <dbReference type="NCBI Taxonomy" id="29727"/>
    <lineage>
        <taxon>Eukaryota</taxon>
        <taxon>Viridiplantae</taxon>
        <taxon>Streptophyta</taxon>
        <taxon>Embryophyta</taxon>
        <taxon>Tracheophyta</taxon>
        <taxon>Spermatophyta</taxon>
        <taxon>Magnoliopsida</taxon>
        <taxon>eudicotyledons</taxon>
        <taxon>Gunneridae</taxon>
        <taxon>Pentapetalae</taxon>
        <taxon>rosids</taxon>
        <taxon>malvids</taxon>
        <taxon>Brassicales</taxon>
        <taxon>Brassicaceae</taxon>
        <taxon>Brassiceae</taxon>
        <taxon>Eruca</taxon>
    </lineage>
</organism>
<proteinExistence type="predicted"/>
<protein>
    <submittedName>
        <fullName evidence="1">Uncharacterized protein</fullName>
    </submittedName>
</protein>
<gene>
    <name evidence="1" type="ORF">ERUC_LOCUS40695</name>
</gene>
<dbReference type="Proteomes" id="UP001642260">
    <property type="component" value="Unassembled WGS sequence"/>
</dbReference>
<dbReference type="AlphaFoldDB" id="A0ABC8LX28"/>
<evidence type="ECO:0000313" key="2">
    <source>
        <dbReference type="Proteomes" id="UP001642260"/>
    </source>
</evidence>
<accession>A0ABC8LX28</accession>
<keyword evidence="2" id="KW-1185">Reference proteome</keyword>